<dbReference type="Gene3D" id="2.30.180.10">
    <property type="entry name" value="FAS1 domain"/>
    <property type="match status" value="1"/>
</dbReference>
<gene>
    <name evidence="2" type="ORF">JCM19241_2900</name>
</gene>
<evidence type="ECO:0000313" key="3">
    <source>
        <dbReference type="Proteomes" id="UP000031666"/>
    </source>
</evidence>
<protein>
    <submittedName>
        <fullName evidence="2">Sensory subunit of low CO2-induced protein complex</fullName>
    </submittedName>
</protein>
<evidence type="ECO:0000259" key="1">
    <source>
        <dbReference type="PROSITE" id="PS50213"/>
    </source>
</evidence>
<dbReference type="STRING" id="1481914.JCM19241_2900"/>
<dbReference type="AlphaFoldDB" id="A0A0B8Q1W3"/>
<reference evidence="2 3" key="2">
    <citation type="submission" date="2015-01" db="EMBL/GenBank/DDBJ databases">
        <authorList>
            <consortium name="NBRP consortium"/>
            <person name="Sawabe T."/>
            <person name="Meirelles P."/>
            <person name="Feng G."/>
            <person name="Sayaka M."/>
            <person name="Hattori M."/>
            <person name="Ohkuma M."/>
        </authorList>
    </citation>
    <scope>NUCLEOTIDE SEQUENCE [LARGE SCALE GENOMIC DNA]</scope>
    <source>
        <strain evidence="3">JCM 19241</strain>
    </source>
</reference>
<evidence type="ECO:0000313" key="2">
    <source>
        <dbReference type="EMBL" id="GAM73445.1"/>
    </source>
</evidence>
<name>A0A0B8Q1W3_9VIBR</name>
<dbReference type="EMBL" id="BBSC01000001">
    <property type="protein sequence ID" value="GAM73445.1"/>
    <property type="molecule type" value="Genomic_DNA"/>
</dbReference>
<dbReference type="InterPro" id="IPR000782">
    <property type="entry name" value="FAS1_domain"/>
</dbReference>
<accession>A0A0B8Q1W3</accession>
<dbReference type="InterPro" id="IPR036378">
    <property type="entry name" value="FAS1_dom_sf"/>
</dbReference>
<comment type="caution">
    <text evidence="2">The sequence shown here is derived from an EMBL/GenBank/DDBJ whole genome shotgun (WGS) entry which is preliminary data.</text>
</comment>
<feature type="domain" description="FAS1" evidence="1">
    <location>
        <begin position="38"/>
        <end position="90"/>
    </location>
</feature>
<dbReference type="PROSITE" id="PS50213">
    <property type="entry name" value="FAS1"/>
    <property type="match status" value="1"/>
</dbReference>
<proteinExistence type="predicted"/>
<dbReference type="Proteomes" id="UP000031666">
    <property type="component" value="Unassembled WGS sequence"/>
</dbReference>
<organism evidence="2 3">
    <name type="scientific">Vibrio ishigakensis</name>
    <dbReference type="NCBI Taxonomy" id="1481914"/>
    <lineage>
        <taxon>Bacteria</taxon>
        <taxon>Pseudomonadati</taxon>
        <taxon>Pseudomonadota</taxon>
        <taxon>Gammaproteobacteria</taxon>
        <taxon>Vibrionales</taxon>
        <taxon>Vibrionaceae</taxon>
        <taxon>Vibrio</taxon>
    </lineage>
</organism>
<sequence length="90" mass="9823">MTQVAIHTLKQKFLHHFAWLLGVFIISFSANAAHHGMKKDIVDIAAGNPDFSTLVTAVKAAGLVDTLKGEVHSPCLLQPTKHSLNCRRAH</sequence>
<reference evidence="2 3" key="1">
    <citation type="submission" date="2015-01" db="EMBL/GenBank/DDBJ databases">
        <title>Vibrio sp. C94 JCM 19241 whole genome shotgun sequence.</title>
        <authorList>
            <person name="Sawabe T."/>
            <person name="Meirelles P."/>
            <person name="Feng G."/>
            <person name="Sayaka M."/>
            <person name="Hattori M."/>
            <person name="Ohkuma M."/>
        </authorList>
    </citation>
    <scope>NUCLEOTIDE SEQUENCE [LARGE SCALE GENOMIC DNA]</scope>
    <source>
        <strain evidence="3">JCM 19241</strain>
    </source>
</reference>
<dbReference type="SUPFAM" id="SSF82153">
    <property type="entry name" value="FAS1 domain"/>
    <property type="match status" value="1"/>
</dbReference>